<dbReference type="Gene3D" id="3.10.350.10">
    <property type="entry name" value="LysM domain"/>
    <property type="match status" value="2"/>
</dbReference>
<dbReference type="PANTHER" id="PTHR34997">
    <property type="entry name" value="AM15"/>
    <property type="match status" value="1"/>
</dbReference>
<dbReference type="SMART" id="SM00257">
    <property type="entry name" value="LysM"/>
    <property type="match status" value="2"/>
</dbReference>
<dbReference type="InterPro" id="IPR036779">
    <property type="entry name" value="LysM_dom_sf"/>
</dbReference>
<keyword evidence="7" id="KW-1185">Reference proteome</keyword>
<keyword evidence="4" id="KW-0732">Signal</keyword>
<organism evidence="6 7">
    <name type="scientific">Arthroderma otae (strain ATCC MYA-4605 / CBS 113480)</name>
    <name type="common">Microsporum canis</name>
    <dbReference type="NCBI Taxonomy" id="554155"/>
    <lineage>
        <taxon>Eukaryota</taxon>
        <taxon>Fungi</taxon>
        <taxon>Dikarya</taxon>
        <taxon>Ascomycota</taxon>
        <taxon>Pezizomycotina</taxon>
        <taxon>Eurotiomycetes</taxon>
        <taxon>Eurotiomycetidae</taxon>
        <taxon>Onygenales</taxon>
        <taxon>Arthrodermataceae</taxon>
        <taxon>Microsporum</taxon>
    </lineage>
</organism>
<dbReference type="Proteomes" id="UP000002035">
    <property type="component" value="Unassembled WGS sequence"/>
</dbReference>
<gene>
    <name evidence="6" type="ORF">MCYG_02074</name>
</gene>
<evidence type="ECO:0000256" key="4">
    <source>
        <dbReference type="SAM" id="SignalP"/>
    </source>
</evidence>
<dbReference type="RefSeq" id="XP_002849140.1">
    <property type="nucleotide sequence ID" value="XM_002849094.1"/>
</dbReference>
<dbReference type="Pfam" id="PF01476">
    <property type="entry name" value="LysM"/>
    <property type="match status" value="2"/>
</dbReference>
<name>C5FII6_ARTOC</name>
<sequence>MQHISFIILALLPKLLLASVLRTLDTLETTTTSETSTTPTISPTKTTITTSMGTTTTTPAGPPSPTLPNLAKDCDNFHLVASGDSCYTVQTKYGISADQLMMWNPSLNTECSNLWLGYYACVHVPGATTSVPTPTPTPKGPQPQMPGIVDNCEKFYLIKDGDSCYTINQATSTTLEQLRSWNKNINEDCSNIWLGYYVCVGV</sequence>
<feature type="domain" description="LysM" evidence="5">
    <location>
        <begin position="154"/>
        <end position="200"/>
    </location>
</feature>
<feature type="region of interest" description="Disordered" evidence="3">
    <location>
        <begin position="30"/>
        <end position="64"/>
    </location>
</feature>
<evidence type="ECO:0000256" key="2">
    <source>
        <dbReference type="ARBA" id="ARBA00023026"/>
    </source>
</evidence>
<feature type="compositionally biased region" description="Low complexity" evidence="3">
    <location>
        <begin position="30"/>
        <end position="59"/>
    </location>
</feature>
<dbReference type="STRING" id="554155.C5FII6"/>
<dbReference type="PANTHER" id="PTHR34997:SF18">
    <property type="entry name" value="LYSM DOMAIN-CONTAINING PROTEIN"/>
    <property type="match status" value="1"/>
</dbReference>
<proteinExistence type="predicted"/>
<feature type="signal peptide" evidence="4">
    <location>
        <begin position="1"/>
        <end position="18"/>
    </location>
</feature>
<dbReference type="PROSITE" id="PS51782">
    <property type="entry name" value="LYSM"/>
    <property type="match status" value="2"/>
</dbReference>
<keyword evidence="1" id="KW-0147">Chitin-binding</keyword>
<dbReference type="GO" id="GO:0008061">
    <property type="term" value="F:chitin binding"/>
    <property type="evidence" value="ECO:0007669"/>
    <property type="project" value="UniProtKB-KW"/>
</dbReference>
<feature type="chain" id="PRO_5002951425" evidence="4">
    <location>
        <begin position="19"/>
        <end position="202"/>
    </location>
</feature>
<evidence type="ECO:0000313" key="7">
    <source>
        <dbReference type="Proteomes" id="UP000002035"/>
    </source>
</evidence>
<evidence type="ECO:0000256" key="1">
    <source>
        <dbReference type="ARBA" id="ARBA00022669"/>
    </source>
</evidence>
<dbReference type="CDD" id="cd00118">
    <property type="entry name" value="LysM"/>
    <property type="match status" value="2"/>
</dbReference>
<reference evidence="7" key="1">
    <citation type="journal article" date="2012" name="MBio">
        <title>Comparative genome analysis of Trichophyton rubrum and related dermatophytes reveals candidate genes involved in infection.</title>
        <authorList>
            <person name="Martinez D.A."/>
            <person name="Oliver B.G."/>
            <person name="Graeser Y."/>
            <person name="Goldberg J.M."/>
            <person name="Li W."/>
            <person name="Martinez-Rossi N.M."/>
            <person name="Monod M."/>
            <person name="Shelest E."/>
            <person name="Barton R.C."/>
            <person name="Birch E."/>
            <person name="Brakhage A.A."/>
            <person name="Chen Z."/>
            <person name="Gurr S.J."/>
            <person name="Heiman D."/>
            <person name="Heitman J."/>
            <person name="Kosti I."/>
            <person name="Rossi A."/>
            <person name="Saif S."/>
            <person name="Samalova M."/>
            <person name="Saunders C.W."/>
            <person name="Shea T."/>
            <person name="Summerbell R.C."/>
            <person name="Xu J."/>
            <person name="Young S."/>
            <person name="Zeng Q."/>
            <person name="Birren B.W."/>
            <person name="Cuomo C.A."/>
            <person name="White T.C."/>
        </authorList>
    </citation>
    <scope>NUCLEOTIDE SEQUENCE [LARGE SCALE GENOMIC DNA]</scope>
    <source>
        <strain evidence="7">ATCC MYA-4605 / CBS 113480</strain>
    </source>
</reference>
<evidence type="ECO:0000313" key="6">
    <source>
        <dbReference type="EMBL" id="EEQ29255.1"/>
    </source>
</evidence>
<evidence type="ECO:0000259" key="5">
    <source>
        <dbReference type="PROSITE" id="PS51782"/>
    </source>
</evidence>
<dbReference type="HOGENOM" id="CLU_010591_0_1_1"/>
<dbReference type="EMBL" id="DS995702">
    <property type="protein sequence ID" value="EEQ29255.1"/>
    <property type="molecule type" value="Genomic_DNA"/>
</dbReference>
<dbReference type="VEuPathDB" id="FungiDB:MCYG_02074"/>
<keyword evidence="2" id="KW-0843">Virulence</keyword>
<dbReference type="GeneID" id="9229194"/>
<feature type="domain" description="LysM" evidence="5">
    <location>
        <begin position="76"/>
        <end position="122"/>
    </location>
</feature>
<dbReference type="InterPro" id="IPR018392">
    <property type="entry name" value="LysM"/>
</dbReference>
<dbReference type="AlphaFoldDB" id="C5FII6"/>
<accession>C5FII6</accession>
<dbReference type="eggNOG" id="KOG2806">
    <property type="taxonomic scope" value="Eukaryota"/>
</dbReference>
<evidence type="ECO:0000256" key="3">
    <source>
        <dbReference type="SAM" id="MobiDB-lite"/>
    </source>
</evidence>
<dbReference type="SUPFAM" id="SSF54106">
    <property type="entry name" value="LysM domain"/>
    <property type="match status" value="2"/>
</dbReference>
<dbReference type="OrthoDB" id="5985073at2759"/>
<dbReference type="OMA" id="MTSNCDS"/>
<protein>
    <submittedName>
        <fullName evidence="6">LysM domain-containing protein</fullName>
    </submittedName>
</protein>
<dbReference type="InterPro" id="IPR052210">
    <property type="entry name" value="LysM1-like"/>
</dbReference>